<organism evidence="4 5">
    <name type="scientific">Herbiconiux aconitum</name>
    <dbReference type="NCBI Taxonomy" id="2970913"/>
    <lineage>
        <taxon>Bacteria</taxon>
        <taxon>Bacillati</taxon>
        <taxon>Actinomycetota</taxon>
        <taxon>Actinomycetes</taxon>
        <taxon>Micrococcales</taxon>
        <taxon>Microbacteriaceae</taxon>
        <taxon>Herbiconiux</taxon>
    </lineage>
</organism>
<dbReference type="InterPro" id="IPR017853">
    <property type="entry name" value="GH"/>
</dbReference>
<dbReference type="PANTHER" id="PTHR42976:SF1">
    <property type="entry name" value="GH18 DOMAIN-CONTAINING PROTEIN-RELATED"/>
    <property type="match status" value="1"/>
</dbReference>
<proteinExistence type="predicted"/>
<dbReference type="CDD" id="cd06543">
    <property type="entry name" value="GH18_PF-ChiA-like"/>
    <property type="match status" value="1"/>
</dbReference>
<sequence>MSGVTPASPSTVMPAASGPHAGKRLSPLRVSIAVGAIAALSLGTFVAVQSFDSAHADTVSPWFAGYVDVTATPTYAFETPAQPADQDVVLSFVVASTDDPCVPTWGTAYTLDGASKDLDLDRRLARLRQAGGDAVVSFGGQRNDELASGCTDPAALQSAYASVIDRYELSTIDLDIEGSALSDSAAGERRATAIAALQQARRDKGDDLAVWLTLPVAPSGLTEEATDTVAQMLDAGVDLAGINVMTMNYGSSRGTESMADASIDALKATHRQLDALYSQADIELSDATLWSKIGATPMAGQNDVKGDVFGLADASALNAFAQQQGLGRMSLWSLNRDATCGPNYVDLKRVSDACSGIDQGDQTFAGLLSAGFAGHPDLSASSVTTPDADQPVVDDPATSPYPIWAAESSYLKGTKIVWHGNVYQAKWWTRGDTPDDPVLNEWETPWTLVGPVLPGEKPYQALTLPAGTYPDWAGASVYDKDDRVLFDGVPYESKWWNQGASPEAASADPDSSPWVPLTDDEISELLATPAA</sequence>
<evidence type="ECO:0000256" key="2">
    <source>
        <dbReference type="SAM" id="MobiDB-lite"/>
    </source>
</evidence>
<dbReference type="PANTHER" id="PTHR42976">
    <property type="entry name" value="BIFUNCTIONAL CHITINASE/LYSOZYME-RELATED"/>
    <property type="match status" value="1"/>
</dbReference>
<reference evidence="4" key="1">
    <citation type="submission" date="2022-08" db="EMBL/GenBank/DDBJ databases">
        <authorList>
            <person name="Deng Y."/>
            <person name="Han X.-F."/>
            <person name="Zhang Y.-Q."/>
        </authorList>
    </citation>
    <scope>NUCLEOTIDE SEQUENCE</scope>
    <source>
        <strain evidence="4">CPCC 205763</strain>
    </source>
</reference>
<accession>A0ABT2GQX5</accession>
<keyword evidence="1 4" id="KW-0378">Hydrolase</keyword>
<gene>
    <name evidence="4" type="ORF">N1027_03420</name>
</gene>
<feature type="region of interest" description="Disordered" evidence="2">
    <location>
        <begin position="498"/>
        <end position="517"/>
    </location>
</feature>
<dbReference type="Gene3D" id="2.10.10.20">
    <property type="entry name" value="Carbohydrate-binding module superfamily 5/12"/>
    <property type="match status" value="2"/>
</dbReference>
<dbReference type="CDD" id="cd12215">
    <property type="entry name" value="ChiC_BD"/>
    <property type="match status" value="2"/>
</dbReference>
<feature type="compositionally biased region" description="Polar residues" evidence="2">
    <location>
        <begin position="1"/>
        <end position="11"/>
    </location>
</feature>
<feature type="compositionally biased region" description="Low complexity" evidence="2">
    <location>
        <begin position="500"/>
        <end position="513"/>
    </location>
</feature>
<dbReference type="SUPFAM" id="SSF51055">
    <property type="entry name" value="Carbohydrate binding domain"/>
    <property type="match status" value="2"/>
</dbReference>
<feature type="domain" description="Chitin-binding type-3" evidence="3">
    <location>
        <begin position="469"/>
        <end position="517"/>
    </location>
</feature>
<keyword evidence="5" id="KW-1185">Reference proteome</keyword>
<dbReference type="InterPro" id="IPR003610">
    <property type="entry name" value="CBM5/12"/>
</dbReference>
<evidence type="ECO:0000313" key="4">
    <source>
        <dbReference type="EMBL" id="MCS5717181.1"/>
    </source>
</evidence>
<dbReference type="SMART" id="SM00495">
    <property type="entry name" value="ChtBD3"/>
    <property type="match status" value="2"/>
</dbReference>
<dbReference type="SUPFAM" id="SSF51445">
    <property type="entry name" value="(Trans)glycosidases"/>
    <property type="match status" value="1"/>
</dbReference>
<evidence type="ECO:0000256" key="1">
    <source>
        <dbReference type="ARBA" id="ARBA00022801"/>
    </source>
</evidence>
<dbReference type="Gene3D" id="3.20.20.80">
    <property type="entry name" value="Glycosidases"/>
    <property type="match status" value="1"/>
</dbReference>
<dbReference type="Proteomes" id="UP001165584">
    <property type="component" value="Unassembled WGS sequence"/>
</dbReference>
<feature type="region of interest" description="Disordered" evidence="2">
    <location>
        <begin position="1"/>
        <end position="22"/>
    </location>
</feature>
<feature type="domain" description="Chitin-binding type-3" evidence="3">
    <location>
        <begin position="401"/>
        <end position="449"/>
    </location>
</feature>
<comment type="caution">
    <text evidence="4">The sequence shown here is derived from an EMBL/GenBank/DDBJ whole genome shotgun (WGS) entry which is preliminary data.</text>
</comment>
<dbReference type="InterPro" id="IPR036573">
    <property type="entry name" value="CBM_sf_5/12"/>
</dbReference>
<evidence type="ECO:0000313" key="5">
    <source>
        <dbReference type="Proteomes" id="UP001165584"/>
    </source>
</evidence>
<dbReference type="GO" id="GO:0016787">
    <property type="term" value="F:hydrolase activity"/>
    <property type="evidence" value="ECO:0007669"/>
    <property type="project" value="UniProtKB-KW"/>
</dbReference>
<dbReference type="EMBL" id="JANLCM010000001">
    <property type="protein sequence ID" value="MCS5717181.1"/>
    <property type="molecule type" value="Genomic_DNA"/>
</dbReference>
<protein>
    <submittedName>
        <fullName evidence="4">Glycosyl hydrolase family 18</fullName>
    </submittedName>
</protein>
<dbReference type="RefSeq" id="WP_259505239.1">
    <property type="nucleotide sequence ID" value="NZ_JANLCM010000001.1"/>
</dbReference>
<dbReference type="InterPro" id="IPR052750">
    <property type="entry name" value="GH18_Chitinase"/>
</dbReference>
<evidence type="ECO:0000259" key="3">
    <source>
        <dbReference type="SMART" id="SM00495"/>
    </source>
</evidence>
<name>A0ABT2GQX5_9MICO</name>